<proteinExistence type="predicted"/>
<gene>
    <name evidence="1" type="ORF">OF850_23020</name>
</gene>
<reference evidence="1 2" key="1">
    <citation type="submission" date="2022-10" db="EMBL/GenBank/DDBJ databases">
        <title>Roseococcus glaciei nov., sp. nov., isolated from glacier.</title>
        <authorList>
            <person name="Liu Q."/>
            <person name="Xin Y.-H."/>
        </authorList>
    </citation>
    <scope>NUCLEOTIDE SEQUENCE [LARGE SCALE GENOMIC DNA]</scope>
    <source>
        <strain evidence="1 2">MDT2-1-1</strain>
    </source>
</reference>
<dbReference type="Gene3D" id="3.40.190.10">
    <property type="entry name" value="Periplasmic binding protein-like II"/>
    <property type="match status" value="1"/>
</dbReference>
<name>A0ABT3P216_9PROT</name>
<organism evidence="1 2">
    <name type="scientific">Sabulicella glaciei</name>
    <dbReference type="NCBI Taxonomy" id="2984948"/>
    <lineage>
        <taxon>Bacteria</taxon>
        <taxon>Pseudomonadati</taxon>
        <taxon>Pseudomonadota</taxon>
        <taxon>Alphaproteobacteria</taxon>
        <taxon>Acetobacterales</taxon>
        <taxon>Acetobacteraceae</taxon>
        <taxon>Sabulicella</taxon>
    </lineage>
</organism>
<dbReference type="EMBL" id="JAPFQI010000039">
    <property type="protein sequence ID" value="MCW8088455.1"/>
    <property type="molecule type" value="Genomic_DNA"/>
</dbReference>
<dbReference type="SUPFAM" id="SSF53850">
    <property type="entry name" value="Periplasmic binding protein-like II"/>
    <property type="match status" value="1"/>
</dbReference>
<evidence type="ECO:0000313" key="1">
    <source>
        <dbReference type="EMBL" id="MCW8088455.1"/>
    </source>
</evidence>
<dbReference type="Proteomes" id="UP001526430">
    <property type="component" value="Unassembled WGS sequence"/>
</dbReference>
<dbReference type="RefSeq" id="WP_301592699.1">
    <property type="nucleotide sequence ID" value="NZ_JAPFQI010000039.1"/>
</dbReference>
<comment type="caution">
    <text evidence="1">The sequence shown here is derived from an EMBL/GenBank/DDBJ whole genome shotgun (WGS) entry which is preliminary data.</text>
</comment>
<protein>
    <submittedName>
        <fullName evidence="1">ABC transporter substrate-binding protein</fullName>
    </submittedName>
</protein>
<sequence>MTDARTPLVVALGRTPRTDALFTGEVSDPALPLELPAMPSIIGAFPAMVREGRWPVSEMAIATFLMAKEAGRPLVLLPCVLASRAQEGSLLCREDSPLRGPHQLRGARVGVRAYSQTTGMWLRGVLAESHGVPPDQVRWITFEEAHLADFRDPPWCERVAAGATLEGMLREGVLDAAVFGSGAPAGFRTVFPKPAEASKAFLASHGFVPVNHLLIARSDVARDRAPELMRLLSLLGASGASVTTRAALAPALSLAARWCAEQRLTRRALALSEIWSGTPHEIG</sequence>
<evidence type="ECO:0000313" key="2">
    <source>
        <dbReference type="Proteomes" id="UP001526430"/>
    </source>
</evidence>
<accession>A0ABT3P216</accession>
<keyword evidence="2" id="KW-1185">Reference proteome</keyword>